<accession>A0A917BDW8</accession>
<dbReference type="PANTHER" id="PTHR33841:SF1">
    <property type="entry name" value="DNA METHYLTRANSFERASE A"/>
    <property type="match status" value="1"/>
</dbReference>
<dbReference type="GO" id="GO:0032259">
    <property type="term" value="P:methylation"/>
    <property type="evidence" value="ECO:0007669"/>
    <property type="project" value="UniProtKB-KW"/>
</dbReference>
<dbReference type="PANTHER" id="PTHR33841">
    <property type="entry name" value="DNA METHYLTRANSFERASE YEEA-RELATED"/>
    <property type="match status" value="1"/>
</dbReference>
<proteinExistence type="predicted"/>
<comment type="caution">
    <text evidence="6">The sequence shown here is derived from an EMBL/GenBank/DDBJ whole genome shotgun (WGS) entry which is preliminary data.</text>
</comment>
<dbReference type="Gene3D" id="3.40.50.150">
    <property type="entry name" value="Vaccinia Virus protein VP39"/>
    <property type="match status" value="1"/>
</dbReference>
<evidence type="ECO:0000259" key="5">
    <source>
        <dbReference type="Pfam" id="PF02384"/>
    </source>
</evidence>
<protein>
    <recommendedName>
        <fullName evidence="1">site-specific DNA-methyltransferase (adenine-specific)</fullName>
        <ecNumber evidence="1">2.1.1.72</ecNumber>
    </recommendedName>
</protein>
<dbReference type="InterPro" id="IPR050953">
    <property type="entry name" value="N4_N6_ade-DNA_methylase"/>
</dbReference>
<dbReference type="AlphaFoldDB" id="A0A917BDW8"/>
<evidence type="ECO:0000256" key="3">
    <source>
        <dbReference type="ARBA" id="ARBA00022679"/>
    </source>
</evidence>
<dbReference type="EMBL" id="BMKQ01000001">
    <property type="protein sequence ID" value="GGF38225.1"/>
    <property type="molecule type" value="Genomic_DNA"/>
</dbReference>
<dbReference type="InterPro" id="IPR029063">
    <property type="entry name" value="SAM-dependent_MTases_sf"/>
</dbReference>
<evidence type="ECO:0000313" key="6">
    <source>
        <dbReference type="EMBL" id="GGF38225.1"/>
    </source>
</evidence>
<reference evidence="6" key="2">
    <citation type="submission" date="2020-09" db="EMBL/GenBank/DDBJ databases">
        <authorList>
            <person name="Sun Q."/>
            <person name="Zhou Y."/>
        </authorList>
    </citation>
    <scope>NUCLEOTIDE SEQUENCE</scope>
    <source>
        <strain evidence="6">CGMCC 1.16067</strain>
    </source>
</reference>
<dbReference type="CDD" id="cd02440">
    <property type="entry name" value="AdoMet_MTases"/>
    <property type="match status" value="1"/>
</dbReference>
<organism evidence="6 7">
    <name type="scientific">Marmoricola endophyticus</name>
    <dbReference type="NCBI Taxonomy" id="2040280"/>
    <lineage>
        <taxon>Bacteria</taxon>
        <taxon>Bacillati</taxon>
        <taxon>Actinomycetota</taxon>
        <taxon>Actinomycetes</taxon>
        <taxon>Propionibacteriales</taxon>
        <taxon>Nocardioidaceae</taxon>
        <taxon>Marmoricola</taxon>
    </lineage>
</organism>
<dbReference type="EC" id="2.1.1.72" evidence="1"/>
<keyword evidence="3" id="KW-0808">Transferase</keyword>
<keyword evidence="2" id="KW-0489">Methyltransferase</keyword>
<evidence type="ECO:0000256" key="2">
    <source>
        <dbReference type="ARBA" id="ARBA00022603"/>
    </source>
</evidence>
<evidence type="ECO:0000313" key="7">
    <source>
        <dbReference type="Proteomes" id="UP000649179"/>
    </source>
</evidence>
<dbReference type="PRINTS" id="PR00507">
    <property type="entry name" value="N12N6MTFRASE"/>
</dbReference>
<evidence type="ECO:0000256" key="4">
    <source>
        <dbReference type="ARBA" id="ARBA00047942"/>
    </source>
</evidence>
<dbReference type="GO" id="GO:0009007">
    <property type="term" value="F:site-specific DNA-methyltransferase (adenine-specific) activity"/>
    <property type="evidence" value="ECO:0007669"/>
    <property type="project" value="UniProtKB-EC"/>
</dbReference>
<sequence length="583" mass="60416">MVADPTAAAVLAVRDALAALAPGAPSAAALAGETIRVLLRARAGGAVSPERVRTAVAAVPADTDLGSAYELLLGAQRAGRGTFYTPPWLVDLLLDQALDPVLDEAGDDPAALLALRVCDPTCGSGRFLAAAVRRLASRLRRAGHQDPVTAAAGCVHGVDIDPVAVEIARAALPTGVRLRVADALRPLPGLDGACDVVVGNPPFRSRLRRGGYAEVPPEVDGVALGPYTDLSAAVLLRGAALLAPGGRLALVQPRALLSARDAGPVRRAVNDRAALVGLWAGTRPVFPGTPVLTCAPVLRRGAVGGGTVRVIEDGGPAREVAAPQDGWGRLLAEHPYPVPGLAHRRRLGEEARVTADFRDQYYGLVGCVVEGGEHSAGPDSPALLTSGTIDPAYAAWGERPTRFARRDWQHPVVPLSGLEPAMARWAAARTVPKLLLATQGRVLEAVADETGTWLPGVPVLSVVAPPHRLWHLLAALLSPVLTAHAAAEYAGSALAASAVKLSATQVADLPLPDPGRAWDAAADAARRAQEDAGNRAAHLLAAATLTTQAYGADPALVGWWVVRAERSVPGIGREWERSLSSRG</sequence>
<dbReference type="Proteomes" id="UP000649179">
    <property type="component" value="Unassembled WGS sequence"/>
</dbReference>
<gene>
    <name evidence="6" type="ORF">GCM10011519_09750</name>
</gene>
<dbReference type="Pfam" id="PF02384">
    <property type="entry name" value="N6_Mtase"/>
    <property type="match status" value="1"/>
</dbReference>
<keyword evidence="7" id="KW-1185">Reference proteome</keyword>
<dbReference type="InterPro" id="IPR003356">
    <property type="entry name" value="DNA_methylase_A-5"/>
</dbReference>
<reference evidence="6" key="1">
    <citation type="journal article" date="2014" name="Int. J. Syst. Evol. Microbiol.">
        <title>Complete genome sequence of Corynebacterium casei LMG S-19264T (=DSM 44701T), isolated from a smear-ripened cheese.</title>
        <authorList>
            <consortium name="US DOE Joint Genome Institute (JGI-PGF)"/>
            <person name="Walter F."/>
            <person name="Albersmeier A."/>
            <person name="Kalinowski J."/>
            <person name="Ruckert C."/>
        </authorList>
    </citation>
    <scope>NUCLEOTIDE SEQUENCE</scope>
    <source>
        <strain evidence="6">CGMCC 1.16067</strain>
    </source>
</reference>
<feature type="domain" description="DNA methylase adenine-specific" evidence="5">
    <location>
        <begin position="64"/>
        <end position="311"/>
    </location>
</feature>
<dbReference type="SUPFAM" id="SSF53335">
    <property type="entry name" value="S-adenosyl-L-methionine-dependent methyltransferases"/>
    <property type="match status" value="1"/>
</dbReference>
<dbReference type="GO" id="GO:0003677">
    <property type="term" value="F:DNA binding"/>
    <property type="evidence" value="ECO:0007669"/>
    <property type="project" value="InterPro"/>
</dbReference>
<name>A0A917BDW8_9ACTN</name>
<evidence type="ECO:0000256" key="1">
    <source>
        <dbReference type="ARBA" id="ARBA00011900"/>
    </source>
</evidence>
<dbReference type="GO" id="GO:0008170">
    <property type="term" value="F:N-methyltransferase activity"/>
    <property type="evidence" value="ECO:0007669"/>
    <property type="project" value="InterPro"/>
</dbReference>
<comment type="catalytic activity">
    <reaction evidence="4">
        <text>a 2'-deoxyadenosine in DNA + S-adenosyl-L-methionine = an N(6)-methyl-2'-deoxyadenosine in DNA + S-adenosyl-L-homocysteine + H(+)</text>
        <dbReference type="Rhea" id="RHEA:15197"/>
        <dbReference type="Rhea" id="RHEA-COMP:12418"/>
        <dbReference type="Rhea" id="RHEA-COMP:12419"/>
        <dbReference type="ChEBI" id="CHEBI:15378"/>
        <dbReference type="ChEBI" id="CHEBI:57856"/>
        <dbReference type="ChEBI" id="CHEBI:59789"/>
        <dbReference type="ChEBI" id="CHEBI:90615"/>
        <dbReference type="ChEBI" id="CHEBI:90616"/>
        <dbReference type="EC" id="2.1.1.72"/>
    </reaction>
</comment>